<dbReference type="PANTHER" id="PTHR22168:SF3">
    <property type="entry name" value="TRANSMEMBRANE PROTEIN 26"/>
    <property type="match status" value="1"/>
</dbReference>
<dbReference type="Proteomes" id="UP001221898">
    <property type="component" value="Unassembled WGS sequence"/>
</dbReference>
<gene>
    <name evidence="2" type="ORF">AAFF_G00280240</name>
</gene>
<keyword evidence="1" id="KW-0812">Transmembrane</keyword>
<evidence type="ECO:0000256" key="1">
    <source>
        <dbReference type="SAM" id="Phobius"/>
    </source>
</evidence>
<feature type="transmembrane region" description="Helical" evidence="1">
    <location>
        <begin position="33"/>
        <end position="51"/>
    </location>
</feature>
<dbReference type="Pfam" id="PF09772">
    <property type="entry name" value="Tmem26"/>
    <property type="match status" value="2"/>
</dbReference>
<keyword evidence="3" id="KW-1185">Reference proteome</keyword>
<feature type="transmembrane region" description="Helical" evidence="1">
    <location>
        <begin position="230"/>
        <end position="252"/>
    </location>
</feature>
<accession>A0AAD7W213</accession>
<reference evidence="2" key="1">
    <citation type="journal article" date="2023" name="Science">
        <title>Genome structures resolve the early diversification of teleost fishes.</title>
        <authorList>
            <person name="Parey E."/>
            <person name="Louis A."/>
            <person name="Montfort J."/>
            <person name="Bouchez O."/>
            <person name="Roques C."/>
            <person name="Iampietro C."/>
            <person name="Lluch J."/>
            <person name="Castinel A."/>
            <person name="Donnadieu C."/>
            <person name="Desvignes T."/>
            <person name="Floi Bucao C."/>
            <person name="Jouanno E."/>
            <person name="Wen M."/>
            <person name="Mejri S."/>
            <person name="Dirks R."/>
            <person name="Jansen H."/>
            <person name="Henkel C."/>
            <person name="Chen W.J."/>
            <person name="Zahm M."/>
            <person name="Cabau C."/>
            <person name="Klopp C."/>
            <person name="Thompson A.W."/>
            <person name="Robinson-Rechavi M."/>
            <person name="Braasch I."/>
            <person name="Lecointre G."/>
            <person name="Bobe J."/>
            <person name="Postlethwait J.H."/>
            <person name="Berthelot C."/>
            <person name="Roest Crollius H."/>
            <person name="Guiguen Y."/>
        </authorList>
    </citation>
    <scope>NUCLEOTIDE SEQUENCE</scope>
    <source>
        <strain evidence="2">NC1722</strain>
    </source>
</reference>
<feature type="transmembrane region" description="Helical" evidence="1">
    <location>
        <begin position="155"/>
        <end position="176"/>
    </location>
</feature>
<organism evidence="2 3">
    <name type="scientific">Aldrovandia affinis</name>
    <dbReference type="NCBI Taxonomy" id="143900"/>
    <lineage>
        <taxon>Eukaryota</taxon>
        <taxon>Metazoa</taxon>
        <taxon>Chordata</taxon>
        <taxon>Craniata</taxon>
        <taxon>Vertebrata</taxon>
        <taxon>Euteleostomi</taxon>
        <taxon>Actinopterygii</taxon>
        <taxon>Neopterygii</taxon>
        <taxon>Teleostei</taxon>
        <taxon>Notacanthiformes</taxon>
        <taxon>Halosauridae</taxon>
        <taxon>Aldrovandia</taxon>
    </lineage>
</organism>
<proteinExistence type="predicted"/>
<feature type="transmembrane region" description="Helical" evidence="1">
    <location>
        <begin position="63"/>
        <end position="82"/>
    </location>
</feature>
<evidence type="ECO:0000313" key="2">
    <source>
        <dbReference type="EMBL" id="KAJ8372695.1"/>
    </source>
</evidence>
<sequence>MNYTFPLAILIRILSIVLSHVGIWRVTVVENNNLFWLLVLLCLPLFIEMIVSIKARKGEGYRSWSPAILLLLLPTIPSIWLLELQHQNKDDGYQCHLLENIKNRSSLNETMSVDAYLSSLEELAQLVLTVVHPAGDILVFTNETILDLNEKSHGLVYAILAVWTCSMLQFPINLSASRREESIQGRGDRFILRRRADMWSIVVSLFIQDGPFLVVRLVAMLHYKIFHQRLVFFAIKNLVVVLVNVCLLHNICHERKEAAKVRRDYISRG</sequence>
<dbReference type="InterPro" id="IPR019169">
    <property type="entry name" value="Transmembrane_26"/>
</dbReference>
<feature type="transmembrane region" description="Helical" evidence="1">
    <location>
        <begin position="7"/>
        <end position="27"/>
    </location>
</feature>
<name>A0AAD7W213_9TELE</name>
<keyword evidence="1" id="KW-0472">Membrane</keyword>
<protein>
    <recommendedName>
        <fullName evidence="4">Transmembrane protein 26</fullName>
    </recommendedName>
</protein>
<evidence type="ECO:0008006" key="4">
    <source>
        <dbReference type="Google" id="ProtNLM"/>
    </source>
</evidence>
<comment type="caution">
    <text evidence="2">The sequence shown here is derived from an EMBL/GenBank/DDBJ whole genome shotgun (WGS) entry which is preliminary data.</text>
</comment>
<dbReference type="AlphaFoldDB" id="A0AAD7W213"/>
<dbReference type="EMBL" id="JAINUG010000390">
    <property type="protein sequence ID" value="KAJ8372695.1"/>
    <property type="molecule type" value="Genomic_DNA"/>
</dbReference>
<dbReference type="PANTHER" id="PTHR22168">
    <property type="entry name" value="TMEM26 PROTEIN"/>
    <property type="match status" value="1"/>
</dbReference>
<feature type="transmembrane region" description="Helical" evidence="1">
    <location>
        <begin position="197"/>
        <end position="218"/>
    </location>
</feature>
<evidence type="ECO:0000313" key="3">
    <source>
        <dbReference type="Proteomes" id="UP001221898"/>
    </source>
</evidence>
<keyword evidence="1" id="KW-1133">Transmembrane helix</keyword>